<dbReference type="EMBL" id="JAVREX010000001">
    <property type="protein sequence ID" value="MDT0426598.1"/>
    <property type="molecule type" value="Genomic_DNA"/>
</dbReference>
<evidence type="ECO:0000313" key="2">
    <source>
        <dbReference type="Proteomes" id="UP001183777"/>
    </source>
</evidence>
<reference evidence="2" key="1">
    <citation type="submission" date="2023-07" db="EMBL/GenBank/DDBJ databases">
        <title>30 novel species of actinomycetes from the DSMZ collection.</title>
        <authorList>
            <person name="Nouioui I."/>
        </authorList>
    </citation>
    <scope>NUCLEOTIDE SEQUENCE [LARGE SCALE GENOMIC DNA]</scope>
    <source>
        <strain evidence="2">DSM 41770</strain>
    </source>
</reference>
<proteinExistence type="predicted"/>
<comment type="caution">
    <text evidence="1">The sequence shown here is derived from an EMBL/GenBank/DDBJ whole genome shotgun (WGS) entry which is preliminary data.</text>
</comment>
<accession>A0ABU2RGJ1</accession>
<evidence type="ECO:0000313" key="1">
    <source>
        <dbReference type="EMBL" id="MDT0426598.1"/>
    </source>
</evidence>
<gene>
    <name evidence="1" type="ORF">RM649_02905</name>
</gene>
<sequence length="198" mass="21158">MDKKWLPLTIVLGAAGVAVVTASLWPDTQEKPPLPQTLCHGALSRETAGLIDDGSGGEVSAEQWESKGKTSDFAVFKGCSVLRANPDNDDPRGVYKLLIEDTSSAPYNKKGSVPLGPGFTGWALPDQAEVTLPVGCAARMGSTSPYITASLEVPSQDEERLARLKEKRLVDPDTATRNNATVMREVATKLAKRYNCAA</sequence>
<keyword evidence="2" id="KW-1185">Reference proteome</keyword>
<name>A0ABU2RGJ1_9ACTN</name>
<dbReference type="RefSeq" id="WP_111379354.1">
    <property type="nucleotide sequence ID" value="NZ_JAVREX010000001.1"/>
</dbReference>
<organism evidence="1 2">
    <name type="scientific">Streptomyces salyersiae</name>
    <dbReference type="NCBI Taxonomy" id="3075530"/>
    <lineage>
        <taxon>Bacteria</taxon>
        <taxon>Bacillati</taxon>
        <taxon>Actinomycetota</taxon>
        <taxon>Actinomycetes</taxon>
        <taxon>Kitasatosporales</taxon>
        <taxon>Streptomycetaceae</taxon>
        <taxon>Streptomyces</taxon>
    </lineage>
</organism>
<dbReference type="Proteomes" id="UP001183777">
    <property type="component" value="Unassembled WGS sequence"/>
</dbReference>
<evidence type="ECO:0008006" key="3">
    <source>
        <dbReference type="Google" id="ProtNLM"/>
    </source>
</evidence>
<protein>
    <recommendedName>
        <fullName evidence="3">DUF3558 domain-containing protein</fullName>
    </recommendedName>
</protein>